<dbReference type="NCBIfam" id="TIGR04409">
    <property type="entry name" value="LptC_YrbK"/>
    <property type="match status" value="1"/>
</dbReference>
<dbReference type="Pfam" id="PF06835">
    <property type="entry name" value="LptC"/>
    <property type="match status" value="1"/>
</dbReference>
<evidence type="ECO:0000313" key="2">
    <source>
        <dbReference type="EMBL" id="AIT06333.1"/>
    </source>
</evidence>
<evidence type="ECO:0000256" key="1">
    <source>
        <dbReference type="SAM" id="Phobius"/>
    </source>
</evidence>
<dbReference type="InterPro" id="IPR026265">
    <property type="entry name" value="LptC"/>
</dbReference>
<dbReference type="Proteomes" id="UP000033200">
    <property type="component" value="Chromosome"/>
</dbReference>
<keyword evidence="1" id="KW-0812">Transmembrane</keyword>
<dbReference type="AlphaFoldDB" id="A0A097EFI2"/>
<organism evidence="2 3">
    <name type="scientific">Sphingomonas taxi</name>
    <dbReference type="NCBI Taxonomy" id="1549858"/>
    <lineage>
        <taxon>Bacteria</taxon>
        <taxon>Pseudomonadati</taxon>
        <taxon>Pseudomonadota</taxon>
        <taxon>Alphaproteobacteria</taxon>
        <taxon>Sphingomonadales</taxon>
        <taxon>Sphingomonadaceae</taxon>
        <taxon>Sphingomonas</taxon>
    </lineage>
</organism>
<proteinExistence type="predicted"/>
<accession>A0A097EFI2</accession>
<protein>
    <recommendedName>
        <fullName evidence="4">LPS export ABC transporter periplasmic protein LptC</fullName>
    </recommendedName>
</protein>
<reference evidence="2 3" key="1">
    <citation type="submission" date="2014-09" db="EMBL/GenBank/DDBJ databases">
        <title>Using Illumina technology Improving SMRT sequencing Genome Assembly by RASTools.</title>
        <authorList>
            <person name="Zhou Y."/>
            <person name="Ma T."/>
            <person name="Liu T."/>
        </authorList>
    </citation>
    <scope>NUCLEOTIDE SEQUENCE [LARGE SCALE GENOMIC DNA]</scope>
    <source>
        <strain evidence="2 3">ATCC 55669</strain>
    </source>
</reference>
<keyword evidence="3" id="KW-1185">Reference proteome</keyword>
<dbReference type="RefSeq" id="WP_038661632.1">
    <property type="nucleotide sequence ID" value="NZ_CP009571.1"/>
</dbReference>
<evidence type="ECO:0000313" key="3">
    <source>
        <dbReference type="Proteomes" id="UP000033200"/>
    </source>
</evidence>
<dbReference type="STRING" id="1549858.MC45_08005"/>
<feature type="transmembrane region" description="Helical" evidence="1">
    <location>
        <begin position="29"/>
        <end position="50"/>
    </location>
</feature>
<dbReference type="KEGG" id="stax:MC45_08005"/>
<keyword evidence="1" id="KW-0472">Membrane</keyword>
<name>A0A097EFI2_9SPHN</name>
<dbReference type="Gene3D" id="2.60.450.10">
    <property type="entry name" value="Lipopolysaccharide (LPS) transport protein A like domain"/>
    <property type="match status" value="1"/>
</dbReference>
<gene>
    <name evidence="2" type="ORF">MC45_08005</name>
</gene>
<dbReference type="eggNOG" id="COG5375">
    <property type="taxonomic scope" value="Bacteria"/>
</dbReference>
<evidence type="ECO:0008006" key="4">
    <source>
        <dbReference type="Google" id="ProtNLM"/>
    </source>
</evidence>
<dbReference type="InterPro" id="IPR010664">
    <property type="entry name" value="LipoPS_assembly_LptC-rel"/>
</dbReference>
<dbReference type="HOGENOM" id="CLU_1282545_0_0_5"/>
<sequence>MSAPTARQTRSARQRWAAPGGRQDRIVTLLNTGLPIGIGVLAAFLVLAPLTAANEVSFVLDKNKVEVAKERLKLQAATYRGQDDKGQAFALNAGTAVQQSSSVPIVQINRMTADLALDDGPATLRADKGRYDLNTEQMKVDGPIAFRAANGYRLDTSDATIDLKTKTMRSGGKVTGTVPQGNFSANALTADLAGRTVRLSGNARLRIVPRRAK</sequence>
<dbReference type="GO" id="GO:0005886">
    <property type="term" value="C:plasma membrane"/>
    <property type="evidence" value="ECO:0007669"/>
    <property type="project" value="InterPro"/>
</dbReference>
<dbReference type="EMBL" id="CP009571">
    <property type="protein sequence ID" value="AIT06333.1"/>
    <property type="molecule type" value="Genomic_DNA"/>
</dbReference>
<keyword evidence="1" id="KW-1133">Transmembrane helix</keyword>
<dbReference type="GO" id="GO:0015221">
    <property type="term" value="F:lipopolysaccharide transmembrane transporter activity"/>
    <property type="evidence" value="ECO:0007669"/>
    <property type="project" value="InterPro"/>
</dbReference>